<keyword evidence="3" id="KW-0175">Coiled coil</keyword>
<protein>
    <submittedName>
        <fullName evidence="5">Efflux transporter outer membrane subunit</fullName>
    </submittedName>
</protein>
<dbReference type="InterPro" id="IPR010131">
    <property type="entry name" value="MdtP/NodT-like"/>
</dbReference>
<dbReference type="NCBIfam" id="TIGR01845">
    <property type="entry name" value="outer_NodT"/>
    <property type="match status" value="1"/>
</dbReference>
<sequence>MSLLPLAALGGLLTLGACTMGPNWQRPDSPGRFSYQAPAGQPAPSQASEKPLPVNWWDIFGDPELSSLERRAVSANLDVQEATARFAQSRAAARITGADRYPSIGGNASYTRERASPNGILSLLGTTQQQSASTVANGTGFGPSGLPGSGGSPPFDLWQYGVDASWELDLWGRVRREMEAANAETEASADMRRGILVSVLVETARDYLLLRGVQAQIAITRQNLDIAEHSLALTRLRLQNGATTDLDVANAGAAVSTIKASLPGLISRQAELVNALSFLLAEPPRALETELGTPRPIPPAPPVVPVGLPSELAEQRPDIRAAEAQLHAATAEIGVAKADFYPKITLGGSLDIQALQFTGLGSWGSRQYGFGPAISLPIFEGGRLRGTLELRKAQQRQAAIAYQRTVLQAWREVDDALTAYNAVQNQRSQLEDAVKQNETALKTAREQYAQGATDFLNVLTVQGRLLDSQQSLVQATTATSMAVTSLYAALGGGWQQVFPVSSGMQTASAIAEAAGQR</sequence>
<dbReference type="InterPro" id="IPR003423">
    <property type="entry name" value="OMP_efflux"/>
</dbReference>
<dbReference type="Proteomes" id="UP001524587">
    <property type="component" value="Unassembled WGS sequence"/>
</dbReference>
<keyword evidence="2" id="KW-1134">Transmembrane beta strand</keyword>
<comment type="similarity">
    <text evidence="1 2">Belongs to the outer membrane factor (OMF) (TC 1.B.17) family.</text>
</comment>
<keyword evidence="6" id="KW-1185">Reference proteome</keyword>
<dbReference type="PANTHER" id="PTHR30203:SF25">
    <property type="entry name" value="OUTER MEMBRANE PROTEIN-RELATED"/>
    <property type="match status" value="1"/>
</dbReference>
<keyword evidence="2" id="KW-0812">Transmembrane</keyword>
<feature type="compositionally biased region" description="Low complexity" evidence="4">
    <location>
        <begin position="34"/>
        <end position="48"/>
    </location>
</feature>
<dbReference type="EMBL" id="JAMSKV010000017">
    <property type="protein sequence ID" value="MCQ8279815.1"/>
    <property type="molecule type" value="Genomic_DNA"/>
</dbReference>
<evidence type="ECO:0000256" key="1">
    <source>
        <dbReference type="ARBA" id="ARBA00007613"/>
    </source>
</evidence>
<reference evidence="5 6" key="1">
    <citation type="submission" date="2022-06" db="EMBL/GenBank/DDBJ databases">
        <title>Endosaccharibacter gen. nov., sp. nov., endophytic bacteria isolated from sugarcane.</title>
        <authorList>
            <person name="Pitiwittayakul N."/>
            <person name="Yukphan P."/>
            <person name="Charoenyingcharoen P."/>
            <person name="Tanasupawat S."/>
        </authorList>
    </citation>
    <scope>NUCLEOTIDE SEQUENCE [LARGE SCALE GENOMIC DNA]</scope>
    <source>
        <strain evidence="5 6">KSS8</strain>
    </source>
</reference>
<proteinExistence type="inferred from homology"/>
<comment type="subcellular location">
    <subcellularLocation>
        <location evidence="2">Cell membrane</location>
        <topology evidence="2">Lipid-anchor</topology>
    </subcellularLocation>
</comment>
<evidence type="ECO:0000256" key="4">
    <source>
        <dbReference type="SAM" id="MobiDB-lite"/>
    </source>
</evidence>
<dbReference type="RefSeq" id="WP_422865386.1">
    <property type="nucleotide sequence ID" value="NZ_JAMSKV010000017.1"/>
</dbReference>
<evidence type="ECO:0000256" key="2">
    <source>
        <dbReference type="RuleBase" id="RU362097"/>
    </source>
</evidence>
<keyword evidence="2" id="KW-0449">Lipoprotein</keyword>
<feature type="region of interest" description="Disordered" evidence="4">
    <location>
        <begin position="27"/>
        <end position="51"/>
    </location>
</feature>
<keyword evidence="2" id="KW-0472">Membrane</keyword>
<dbReference type="Gene3D" id="1.20.1600.10">
    <property type="entry name" value="Outer membrane efflux proteins (OEP)"/>
    <property type="match status" value="1"/>
</dbReference>
<dbReference type="SUPFAM" id="SSF56954">
    <property type="entry name" value="Outer membrane efflux proteins (OEP)"/>
    <property type="match status" value="1"/>
</dbReference>
<dbReference type="PANTHER" id="PTHR30203">
    <property type="entry name" value="OUTER MEMBRANE CATION EFFLUX PROTEIN"/>
    <property type="match status" value="1"/>
</dbReference>
<organism evidence="5 6">
    <name type="scientific">Endosaccharibacter trunci</name>
    <dbReference type="NCBI Taxonomy" id="2812733"/>
    <lineage>
        <taxon>Bacteria</taxon>
        <taxon>Pseudomonadati</taxon>
        <taxon>Pseudomonadota</taxon>
        <taxon>Alphaproteobacteria</taxon>
        <taxon>Acetobacterales</taxon>
        <taxon>Acetobacteraceae</taxon>
        <taxon>Endosaccharibacter</taxon>
    </lineage>
</organism>
<gene>
    <name evidence="5" type="ORF">NFI95_15320</name>
</gene>
<dbReference type="Pfam" id="PF02321">
    <property type="entry name" value="OEP"/>
    <property type="match status" value="2"/>
</dbReference>
<evidence type="ECO:0000313" key="5">
    <source>
        <dbReference type="EMBL" id="MCQ8279815.1"/>
    </source>
</evidence>
<evidence type="ECO:0000313" key="6">
    <source>
        <dbReference type="Proteomes" id="UP001524587"/>
    </source>
</evidence>
<keyword evidence="2" id="KW-0564">Palmitate</keyword>
<accession>A0ABT1WAB1</accession>
<feature type="coiled-coil region" evidence="3">
    <location>
        <begin position="413"/>
        <end position="447"/>
    </location>
</feature>
<dbReference type="Gene3D" id="2.20.200.10">
    <property type="entry name" value="Outer membrane efflux proteins (OEP)"/>
    <property type="match status" value="1"/>
</dbReference>
<evidence type="ECO:0000256" key="3">
    <source>
        <dbReference type="SAM" id="Coils"/>
    </source>
</evidence>
<name>A0ABT1WAB1_9PROT</name>
<comment type="caution">
    <text evidence="5">The sequence shown here is derived from an EMBL/GenBank/DDBJ whole genome shotgun (WGS) entry which is preliminary data.</text>
</comment>